<protein>
    <submittedName>
        <fullName evidence="7">Bacteriohemerythrin</fullName>
    </submittedName>
</protein>
<keyword evidence="2" id="KW-0561">Oxygen transport</keyword>
<dbReference type="RefSeq" id="WP_311578065.1">
    <property type="nucleotide sequence ID" value="NZ_JAVRIF010000002.1"/>
</dbReference>
<dbReference type="InterPro" id="IPR016131">
    <property type="entry name" value="Haemerythrin_Fe_BS"/>
</dbReference>
<dbReference type="CDD" id="cd12107">
    <property type="entry name" value="Hemerythrin"/>
    <property type="match status" value="1"/>
</dbReference>
<dbReference type="PROSITE" id="PS00550">
    <property type="entry name" value="HEMERYTHRINS"/>
    <property type="match status" value="1"/>
</dbReference>
<keyword evidence="5" id="KW-0812">Transmembrane</keyword>
<dbReference type="InterPro" id="IPR035938">
    <property type="entry name" value="Hemerythrin-like_sf"/>
</dbReference>
<feature type="transmembrane region" description="Helical" evidence="5">
    <location>
        <begin position="7"/>
        <end position="26"/>
    </location>
</feature>
<keyword evidence="5" id="KW-1133">Transmembrane helix</keyword>
<evidence type="ECO:0000256" key="5">
    <source>
        <dbReference type="SAM" id="Phobius"/>
    </source>
</evidence>
<dbReference type="NCBIfam" id="NF033749">
    <property type="entry name" value="bact_hemeryth"/>
    <property type="match status" value="1"/>
</dbReference>
<organism evidence="7 8">
    <name type="scientific">Thalassotalea castellviae</name>
    <dbReference type="NCBI Taxonomy" id="3075612"/>
    <lineage>
        <taxon>Bacteria</taxon>
        <taxon>Pseudomonadati</taxon>
        <taxon>Pseudomonadota</taxon>
        <taxon>Gammaproteobacteria</taxon>
        <taxon>Alteromonadales</taxon>
        <taxon>Colwelliaceae</taxon>
        <taxon>Thalassotalea</taxon>
    </lineage>
</organism>
<dbReference type="InterPro" id="IPR050669">
    <property type="entry name" value="Hemerythrin"/>
</dbReference>
<evidence type="ECO:0000256" key="1">
    <source>
        <dbReference type="ARBA" id="ARBA00010587"/>
    </source>
</evidence>
<dbReference type="EMBL" id="JAVRIF010000002">
    <property type="protein sequence ID" value="MDT0602908.1"/>
    <property type="molecule type" value="Genomic_DNA"/>
</dbReference>
<keyword evidence="4" id="KW-0408">Iron</keyword>
<dbReference type="PANTHER" id="PTHR37164">
    <property type="entry name" value="BACTERIOHEMERYTHRIN"/>
    <property type="match status" value="1"/>
</dbReference>
<keyword evidence="8" id="KW-1185">Reference proteome</keyword>
<keyword evidence="3" id="KW-0479">Metal-binding</keyword>
<evidence type="ECO:0000259" key="6">
    <source>
        <dbReference type="Pfam" id="PF01814"/>
    </source>
</evidence>
<comment type="similarity">
    <text evidence="1">Belongs to the hemerythrin family.</text>
</comment>
<evidence type="ECO:0000313" key="8">
    <source>
        <dbReference type="Proteomes" id="UP001266357"/>
    </source>
</evidence>
<sequence>MNNRQKSLLYAAIIGLIIVAIFLGFLSSITNPVSWLLIAVLLLIPMLDRTRREEKKIVWKEEYSVGIESLDQDHKTLIDLLNKFITAYDFAMSESFEREALDELIAYTKYHFDREEALMLKHHYPDVVEHKAEHKKMFEQVEKFEDLYIDKGHEALEEISQFLTNWLINHINGTDKAYTKHLTQCGVK</sequence>
<dbReference type="Pfam" id="PF01814">
    <property type="entry name" value="Hemerythrin"/>
    <property type="match status" value="1"/>
</dbReference>
<evidence type="ECO:0000256" key="2">
    <source>
        <dbReference type="ARBA" id="ARBA00022621"/>
    </source>
</evidence>
<dbReference type="NCBIfam" id="TIGR02481">
    <property type="entry name" value="hemeryth_dom"/>
    <property type="match status" value="1"/>
</dbReference>
<gene>
    <name evidence="7" type="ORF">RM573_04825</name>
</gene>
<dbReference type="Proteomes" id="UP001266357">
    <property type="component" value="Unassembled WGS sequence"/>
</dbReference>
<evidence type="ECO:0000256" key="4">
    <source>
        <dbReference type="ARBA" id="ARBA00023004"/>
    </source>
</evidence>
<feature type="transmembrane region" description="Helical" evidence="5">
    <location>
        <begin position="32"/>
        <end position="47"/>
    </location>
</feature>
<evidence type="ECO:0000313" key="7">
    <source>
        <dbReference type="EMBL" id="MDT0602908.1"/>
    </source>
</evidence>
<evidence type="ECO:0000256" key="3">
    <source>
        <dbReference type="ARBA" id="ARBA00022723"/>
    </source>
</evidence>
<dbReference type="InterPro" id="IPR012312">
    <property type="entry name" value="Hemerythrin-like"/>
</dbReference>
<feature type="domain" description="Hemerythrin-like" evidence="6">
    <location>
        <begin position="66"/>
        <end position="178"/>
    </location>
</feature>
<keyword evidence="5" id="KW-0472">Membrane</keyword>
<dbReference type="Gene3D" id="1.20.120.50">
    <property type="entry name" value="Hemerythrin-like"/>
    <property type="match status" value="1"/>
</dbReference>
<dbReference type="PANTHER" id="PTHR37164:SF1">
    <property type="entry name" value="BACTERIOHEMERYTHRIN"/>
    <property type="match status" value="1"/>
</dbReference>
<dbReference type="SUPFAM" id="SSF47188">
    <property type="entry name" value="Hemerythrin-like"/>
    <property type="match status" value="1"/>
</dbReference>
<accession>A0ABU3A1B1</accession>
<reference evidence="7 8" key="1">
    <citation type="submission" date="2023-09" db="EMBL/GenBank/DDBJ databases">
        <authorList>
            <person name="Rey-Velasco X."/>
        </authorList>
    </citation>
    <scope>NUCLEOTIDE SEQUENCE [LARGE SCALE GENOMIC DNA]</scope>
    <source>
        <strain evidence="7 8">W431</strain>
    </source>
</reference>
<name>A0ABU3A1B1_9GAMM</name>
<keyword evidence="2" id="KW-0813">Transport</keyword>
<dbReference type="InterPro" id="IPR012827">
    <property type="entry name" value="Hemerythrin_metal-bd"/>
</dbReference>
<comment type="caution">
    <text evidence="7">The sequence shown here is derived from an EMBL/GenBank/DDBJ whole genome shotgun (WGS) entry which is preliminary data.</text>
</comment>
<proteinExistence type="inferred from homology"/>